<dbReference type="EMBL" id="ML976693">
    <property type="protein sequence ID" value="KAF1971344.1"/>
    <property type="molecule type" value="Genomic_DNA"/>
</dbReference>
<feature type="domain" description="Heterokaryon incompatibility" evidence="1">
    <location>
        <begin position="52"/>
        <end position="140"/>
    </location>
</feature>
<dbReference type="PANTHER" id="PTHR24148:SF64">
    <property type="entry name" value="HETEROKARYON INCOMPATIBILITY DOMAIN-CONTAINING PROTEIN"/>
    <property type="match status" value="1"/>
</dbReference>
<name>A0A6A5V2V0_9PLEO</name>
<gene>
    <name evidence="2" type="ORF">BU23DRAFT_179860</name>
</gene>
<evidence type="ECO:0000259" key="1">
    <source>
        <dbReference type="Pfam" id="PF06985"/>
    </source>
</evidence>
<proteinExistence type="predicted"/>
<dbReference type="Proteomes" id="UP000800036">
    <property type="component" value="Unassembled WGS sequence"/>
</dbReference>
<dbReference type="AlphaFoldDB" id="A0A6A5V2V0"/>
<dbReference type="OrthoDB" id="2157530at2759"/>
<accession>A0A6A5V2V0</accession>
<keyword evidence="3" id="KW-1185">Reference proteome</keyword>
<dbReference type="PANTHER" id="PTHR24148">
    <property type="entry name" value="ANKYRIN REPEAT DOMAIN-CONTAINING PROTEIN 39 HOMOLOG-RELATED"/>
    <property type="match status" value="1"/>
</dbReference>
<sequence>MSPSQKRRRRGFEYSPLQFNSFRLLELISGHSLYADIHCRLRDYQLDSAPPYEALSYTWGDEKSACRISLDGLPFHIRPNLRDALRRLRQPRSTRIIWIDAICIDQNSADEKSVQVPLMRKIYTRAERVIAWLGEETFDSG</sequence>
<organism evidence="2 3">
    <name type="scientific">Bimuria novae-zelandiae CBS 107.79</name>
    <dbReference type="NCBI Taxonomy" id="1447943"/>
    <lineage>
        <taxon>Eukaryota</taxon>
        <taxon>Fungi</taxon>
        <taxon>Dikarya</taxon>
        <taxon>Ascomycota</taxon>
        <taxon>Pezizomycotina</taxon>
        <taxon>Dothideomycetes</taxon>
        <taxon>Pleosporomycetidae</taxon>
        <taxon>Pleosporales</taxon>
        <taxon>Massarineae</taxon>
        <taxon>Didymosphaeriaceae</taxon>
        <taxon>Bimuria</taxon>
    </lineage>
</organism>
<feature type="non-terminal residue" evidence="2">
    <location>
        <position position="141"/>
    </location>
</feature>
<dbReference type="InterPro" id="IPR010730">
    <property type="entry name" value="HET"/>
</dbReference>
<dbReference type="InterPro" id="IPR052895">
    <property type="entry name" value="HetReg/Transcr_Mod"/>
</dbReference>
<evidence type="ECO:0000313" key="3">
    <source>
        <dbReference type="Proteomes" id="UP000800036"/>
    </source>
</evidence>
<reference evidence="2" key="1">
    <citation type="journal article" date="2020" name="Stud. Mycol.">
        <title>101 Dothideomycetes genomes: a test case for predicting lifestyles and emergence of pathogens.</title>
        <authorList>
            <person name="Haridas S."/>
            <person name="Albert R."/>
            <person name="Binder M."/>
            <person name="Bloem J."/>
            <person name="Labutti K."/>
            <person name="Salamov A."/>
            <person name="Andreopoulos B."/>
            <person name="Baker S."/>
            <person name="Barry K."/>
            <person name="Bills G."/>
            <person name="Bluhm B."/>
            <person name="Cannon C."/>
            <person name="Castanera R."/>
            <person name="Culley D."/>
            <person name="Daum C."/>
            <person name="Ezra D."/>
            <person name="Gonzalez J."/>
            <person name="Henrissat B."/>
            <person name="Kuo A."/>
            <person name="Liang C."/>
            <person name="Lipzen A."/>
            <person name="Lutzoni F."/>
            <person name="Magnuson J."/>
            <person name="Mondo S."/>
            <person name="Nolan M."/>
            <person name="Ohm R."/>
            <person name="Pangilinan J."/>
            <person name="Park H.-J."/>
            <person name="Ramirez L."/>
            <person name="Alfaro M."/>
            <person name="Sun H."/>
            <person name="Tritt A."/>
            <person name="Yoshinaga Y."/>
            <person name="Zwiers L.-H."/>
            <person name="Turgeon B."/>
            <person name="Goodwin S."/>
            <person name="Spatafora J."/>
            <person name="Crous P."/>
            <person name="Grigoriev I."/>
        </authorList>
    </citation>
    <scope>NUCLEOTIDE SEQUENCE</scope>
    <source>
        <strain evidence="2">CBS 107.79</strain>
    </source>
</reference>
<protein>
    <recommendedName>
        <fullName evidence="1">Heterokaryon incompatibility domain-containing protein</fullName>
    </recommendedName>
</protein>
<evidence type="ECO:0000313" key="2">
    <source>
        <dbReference type="EMBL" id="KAF1971344.1"/>
    </source>
</evidence>
<dbReference type="Pfam" id="PF06985">
    <property type="entry name" value="HET"/>
    <property type="match status" value="1"/>
</dbReference>